<feature type="coiled-coil region" evidence="1">
    <location>
        <begin position="138"/>
        <end position="270"/>
    </location>
</feature>
<keyword evidence="3" id="KW-1185">Reference proteome</keyword>
<evidence type="ECO:0000313" key="2">
    <source>
        <dbReference type="EMBL" id="KAK4443910.1"/>
    </source>
</evidence>
<dbReference type="Gene3D" id="1.10.287.1490">
    <property type="match status" value="1"/>
</dbReference>
<proteinExistence type="predicted"/>
<organism evidence="2 3">
    <name type="scientific">Podospora aff. communis PSN243</name>
    <dbReference type="NCBI Taxonomy" id="3040156"/>
    <lineage>
        <taxon>Eukaryota</taxon>
        <taxon>Fungi</taxon>
        <taxon>Dikarya</taxon>
        <taxon>Ascomycota</taxon>
        <taxon>Pezizomycotina</taxon>
        <taxon>Sordariomycetes</taxon>
        <taxon>Sordariomycetidae</taxon>
        <taxon>Sordariales</taxon>
        <taxon>Podosporaceae</taxon>
        <taxon>Podospora</taxon>
    </lineage>
</organism>
<dbReference type="EMBL" id="MU865985">
    <property type="protein sequence ID" value="KAK4443910.1"/>
    <property type="molecule type" value="Genomic_DNA"/>
</dbReference>
<evidence type="ECO:0000256" key="1">
    <source>
        <dbReference type="SAM" id="Coils"/>
    </source>
</evidence>
<gene>
    <name evidence="2" type="ORF">QBC34DRAFT_385847</name>
</gene>
<name>A0AAV9G7B3_9PEZI</name>
<evidence type="ECO:0000313" key="3">
    <source>
        <dbReference type="Proteomes" id="UP001321760"/>
    </source>
</evidence>
<dbReference type="Proteomes" id="UP001321760">
    <property type="component" value="Unassembled WGS sequence"/>
</dbReference>
<reference evidence="2" key="2">
    <citation type="submission" date="2023-05" db="EMBL/GenBank/DDBJ databases">
        <authorList>
            <consortium name="Lawrence Berkeley National Laboratory"/>
            <person name="Steindorff A."/>
            <person name="Hensen N."/>
            <person name="Bonometti L."/>
            <person name="Westerberg I."/>
            <person name="Brannstrom I.O."/>
            <person name="Guillou S."/>
            <person name="Cros-Aarteil S."/>
            <person name="Calhoun S."/>
            <person name="Haridas S."/>
            <person name="Kuo A."/>
            <person name="Mondo S."/>
            <person name="Pangilinan J."/>
            <person name="Riley R."/>
            <person name="Labutti K."/>
            <person name="Andreopoulos B."/>
            <person name="Lipzen A."/>
            <person name="Chen C."/>
            <person name="Yanf M."/>
            <person name="Daum C."/>
            <person name="Ng V."/>
            <person name="Clum A."/>
            <person name="Ohm R."/>
            <person name="Martin F."/>
            <person name="Silar P."/>
            <person name="Natvig D."/>
            <person name="Lalanne C."/>
            <person name="Gautier V."/>
            <person name="Ament-Velasquez S.L."/>
            <person name="Kruys A."/>
            <person name="Hutchinson M.I."/>
            <person name="Powell A.J."/>
            <person name="Barry K."/>
            <person name="Miller A.N."/>
            <person name="Grigoriev I.V."/>
            <person name="Debuchy R."/>
            <person name="Gladieux P."/>
            <person name="Thoren M.H."/>
            <person name="Johannesson H."/>
        </authorList>
    </citation>
    <scope>NUCLEOTIDE SEQUENCE</scope>
    <source>
        <strain evidence="2">PSN243</strain>
    </source>
</reference>
<reference evidence="2" key="1">
    <citation type="journal article" date="2023" name="Mol. Phylogenet. Evol.">
        <title>Genome-scale phylogeny and comparative genomics of the fungal order Sordariales.</title>
        <authorList>
            <person name="Hensen N."/>
            <person name="Bonometti L."/>
            <person name="Westerberg I."/>
            <person name="Brannstrom I.O."/>
            <person name="Guillou S."/>
            <person name="Cros-Aarteil S."/>
            <person name="Calhoun S."/>
            <person name="Haridas S."/>
            <person name="Kuo A."/>
            <person name="Mondo S."/>
            <person name="Pangilinan J."/>
            <person name="Riley R."/>
            <person name="LaButti K."/>
            <person name="Andreopoulos B."/>
            <person name="Lipzen A."/>
            <person name="Chen C."/>
            <person name="Yan M."/>
            <person name="Daum C."/>
            <person name="Ng V."/>
            <person name="Clum A."/>
            <person name="Steindorff A."/>
            <person name="Ohm R.A."/>
            <person name="Martin F."/>
            <person name="Silar P."/>
            <person name="Natvig D.O."/>
            <person name="Lalanne C."/>
            <person name="Gautier V."/>
            <person name="Ament-Velasquez S.L."/>
            <person name="Kruys A."/>
            <person name="Hutchinson M.I."/>
            <person name="Powell A.J."/>
            <person name="Barry K."/>
            <person name="Miller A.N."/>
            <person name="Grigoriev I.V."/>
            <person name="Debuchy R."/>
            <person name="Gladieux P."/>
            <person name="Hiltunen Thoren M."/>
            <person name="Johannesson H."/>
        </authorList>
    </citation>
    <scope>NUCLEOTIDE SEQUENCE</scope>
    <source>
        <strain evidence="2">PSN243</strain>
    </source>
</reference>
<sequence>MAANQKKQGHGKKTISELENILHDVINDTMELDDAVRADEFHLGAETIDKRQATAAGMQEKMQRAANVTKETRKMLDVVVKNLDRVEEPHLRSRLIDLPQHLLDRILNMWRTPAAALAGFQKQLRETRASIEALTGTNQTLRASLTASEKQCEGLQKELETLTEKQGPLVQENSELTVDLDVSRTNCERLEAQVTELTAQVSRADNEKRQHDHQAKRLHDDLAAAKEGIAKSKTTVERLRGERDDLRGQLAQAKHEREKLKETCEKVRMQLRDCYKKDRSDLERDRGHLRQVVANISARQAPKGGTSASAKSTAGELAVLLVNDWWAHLDIE</sequence>
<accession>A0AAV9G7B3</accession>
<comment type="caution">
    <text evidence="2">The sequence shown here is derived from an EMBL/GenBank/DDBJ whole genome shotgun (WGS) entry which is preliminary data.</text>
</comment>
<protein>
    <submittedName>
        <fullName evidence="2">Uncharacterized protein</fullName>
    </submittedName>
</protein>
<keyword evidence="1" id="KW-0175">Coiled coil</keyword>
<dbReference type="AlphaFoldDB" id="A0AAV9G7B3"/>